<gene>
    <name evidence="8" type="ORF">BN12_610011</name>
</gene>
<evidence type="ECO:0000256" key="2">
    <source>
        <dbReference type="ARBA" id="ARBA00022714"/>
    </source>
</evidence>
<evidence type="ECO:0000313" key="8">
    <source>
        <dbReference type="EMBL" id="CCH79869.1"/>
    </source>
</evidence>
<dbReference type="Pfam" id="PF00355">
    <property type="entry name" value="Rieske"/>
    <property type="match status" value="1"/>
</dbReference>
<dbReference type="CDD" id="cd08886">
    <property type="entry name" value="RHO_alpha_C_2"/>
    <property type="match status" value="1"/>
</dbReference>
<dbReference type="SUPFAM" id="SSF55961">
    <property type="entry name" value="Bet v1-like"/>
    <property type="match status" value="1"/>
</dbReference>
<keyword evidence="3" id="KW-0479">Metal-binding</keyword>
<feature type="domain" description="Rieske" evidence="7">
    <location>
        <begin position="51"/>
        <end position="156"/>
    </location>
</feature>
<comment type="caution">
    <text evidence="8">The sequence shown here is derived from an EMBL/GenBank/DDBJ whole genome shotgun (WGS) entry which is preliminary data.</text>
</comment>
<dbReference type="GO" id="GO:0016705">
    <property type="term" value="F:oxidoreductase activity, acting on paired donors, with incorporation or reduction of molecular oxygen"/>
    <property type="evidence" value="ECO:0007669"/>
    <property type="project" value="UniProtKB-ARBA"/>
</dbReference>
<evidence type="ECO:0000256" key="5">
    <source>
        <dbReference type="ARBA" id="ARBA00023004"/>
    </source>
</evidence>
<sequence length="399" mass="44617">MLPVTIDDVRAIGAGYDPDPGESMSLRAPAYTEGRWLEAELQAVFSRTWQWICHGEKVAKPGSYVAATVAGMPVVVVRDRQGTLRAFYNVCKHRAHELLSGSGTTRNIVCPYHAWTYDLSGGLKAARRADRMASFDASQICLDQIQIEEFCGFVYVNLDPAAAPLARQAPDLAEEITFWAPDVATLTHAKRLTYDVATNWKNVIDNFLECYHCHIAHKEFVDLVDMDTYEVRTHGIWSSHFAEAGKHRNAAYDVADAQVTQHAVWWLWPNTCLLRYPGRGNFMVFQVVPAGPERTLETWDFFLETPEPTPAEEESVRYIDDVLQVQDITLVESVQRGMRTPAFDQGRIVFDPSRSGSGLSEHGVHHFHGLVLQAYRSLVGLTDLEPDDTPEPAVVGAEA</sequence>
<dbReference type="GO" id="GO:0051537">
    <property type="term" value="F:2 iron, 2 sulfur cluster binding"/>
    <property type="evidence" value="ECO:0007669"/>
    <property type="project" value="UniProtKB-KW"/>
</dbReference>
<dbReference type="PROSITE" id="PS51296">
    <property type="entry name" value="RIESKE"/>
    <property type="match status" value="1"/>
</dbReference>
<evidence type="ECO:0000259" key="7">
    <source>
        <dbReference type="PROSITE" id="PS51296"/>
    </source>
</evidence>
<dbReference type="Gene3D" id="2.102.10.10">
    <property type="entry name" value="Rieske [2Fe-2S] iron-sulphur domain"/>
    <property type="match status" value="1"/>
</dbReference>
<dbReference type="CDD" id="cd03469">
    <property type="entry name" value="Rieske_RO_Alpha_N"/>
    <property type="match status" value="1"/>
</dbReference>
<dbReference type="PANTHER" id="PTHR43756">
    <property type="entry name" value="CHOLINE MONOOXYGENASE, CHLOROPLASTIC"/>
    <property type="match status" value="1"/>
</dbReference>
<dbReference type="InterPro" id="IPR001663">
    <property type="entry name" value="Rng_hydr_dOase-A"/>
</dbReference>
<evidence type="ECO:0000256" key="1">
    <source>
        <dbReference type="ARBA" id="ARBA00001962"/>
    </source>
</evidence>
<reference evidence="8 9" key="1">
    <citation type="journal article" date="2013" name="ISME J.">
        <title>A metabolic model for members of the genus Tetrasphaera involved in enhanced biological phosphorus removal.</title>
        <authorList>
            <person name="Kristiansen R."/>
            <person name="Nguyen H.T.T."/>
            <person name="Saunders A.M."/>
            <person name="Nielsen J.L."/>
            <person name="Wimmer R."/>
            <person name="Le V.Q."/>
            <person name="McIlroy S.J."/>
            <person name="Petrovski S."/>
            <person name="Seviour R.J."/>
            <person name="Calteau A."/>
            <person name="Nielsen K.L."/>
            <person name="Nielsen P.H."/>
        </authorList>
    </citation>
    <scope>NUCLEOTIDE SEQUENCE [LARGE SCALE GENOMIC DNA]</scope>
    <source>
        <strain evidence="8 9">T1-X7</strain>
    </source>
</reference>
<keyword evidence="6" id="KW-0411">Iron-sulfur</keyword>
<dbReference type="Pfam" id="PF00848">
    <property type="entry name" value="Ring_hydroxyl_A"/>
    <property type="match status" value="1"/>
</dbReference>
<dbReference type="AlphaFoldDB" id="A0A077M6R8"/>
<dbReference type="EMBL" id="CAJB01000394">
    <property type="protein sequence ID" value="CCH79869.1"/>
    <property type="molecule type" value="Genomic_DNA"/>
</dbReference>
<keyword evidence="8" id="KW-0223">Dioxygenase</keyword>
<comment type="cofactor">
    <cofactor evidence="1">
        <name>Fe cation</name>
        <dbReference type="ChEBI" id="CHEBI:24875"/>
    </cofactor>
</comment>
<dbReference type="GO" id="GO:0004497">
    <property type="term" value="F:monooxygenase activity"/>
    <property type="evidence" value="ECO:0007669"/>
    <property type="project" value="UniProtKB-ARBA"/>
</dbReference>
<organism evidence="8 9">
    <name type="scientific">Nostocoides japonicum T1-X7</name>
    <dbReference type="NCBI Taxonomy" id="1194083"/>
    <lineage>
        <taxon>Bacteria</taxon>
        <taxon>Bacillati</taxon>
        <taxon>Actinomycetota</taxon>
        <taxon>Actinomycetes</taxon>
        <taxon>Micrococcales</taxon>
        <taxon>Intrasporangiaceae</taxon>
        <taxon>Nostocoides</taxon>
    </lineage>
</organism>
<proteinExistence type="predicted"/>
<evidence type="ECO:0000256" key="3">
    <source>
        <dbReference type="ARBA" id="ARBA00022723"/>
    </source>
</evidence>
<dbReference type="SUPFAM" id="SSF50022">
    <property type="entry name" value="ISP domain"/>
    <property type="match status" value="1"/>
</dbReference>
<dbReference type="PANTHER" id="PTHR43756:SF5">
    <property type="entry name" value="CHOLINE MONOOXYGENASE, CHLOROPLASTIC"/>
    <property type="match status" value="1"/>
</dbReference>
<dbReference type="InterPro" id="IPR036922">
    <property type="entry name" value="Rieske_2Fe-2S_sf"/>
</dbReference>
<name>A0A077M6R8_9MICO</name>
<accession>A0A077M6R8</accession>
<evidence type="ECO:0000256" key="6">
    <source>
        <dbReference type="ARBA" id="ARBA00023014"/>
    </source>
</evidence>
<dbReference type="InterPro" id="IPR015879">
    <property type="entry name" value="Ring_hydroxy_dOase_asu_C_dom"/>
</dbReference>
<dbReference type="Proteomes" id="UP000035721">
    <property type="component" value="Unassembled WGS sequence"/>
</dbReference>
<keyword evidence="9" id="KW-1185">Reference proteome</keyword>
<dbReference type="PRINTS" id="PR00090">
    <property type="entry name" value="RNGDIOXGNASE"/>
</dbReference>
<keyword evidence="2" id="KW-0001">2Fe-2S</keyword>
<dbReference type="InterPro" id="IPR017941">
    <property type="entry name" value="Rieske_2Fe-2S"/>
</dbReference>
<keyword evidence="5" id="KW-0408">Iron</keyword>
<dbReference type="GO" id="GO:0005506">
    <property type="term" value="F:iron ion binding"/>
    <property type="evidence" value="ECO:0007669"/>
    <property type="project" value="InterPro"/>
</dbReference>
<dbReference type="Gene3D" id="3.90.380.10">
    <property type="entry name" value="Naphthalene 1,2-dioxygenase Alpha Subunit, Chain A, domain 1"/>
    <property type="match status" value="1"/>
</dbReference>
<protein>
    <submittedName>
        <fullName evidence="8">Putative dioxygenase</fullName>
    </submittedName>
</protein>
<dbReference type="STRING" id="1194083.BN12_610011"/>
<dbReference type="RefSeq" id="WP_048551825.1">
    <property type="nucleotide sequence ID" value="NZ_HF570958.1"/>
</dbReference>
<evidence type="ECO:0000256" key="4">
    <source>
        <dbReference type="ARBA" id="ARBA00023002"/>
    </source>
</evidence>
<evidence type="ECO:0000313" key="9">
    <source>
        <dbReference type="Proteomes" id="UP000035721"/>
    </source>
</evidence>
<keyword evidence="4" id="KW-0560">Oxidoreductase</keyword>
<dbReference type="GO" id="GO:0051213">
    <property type="term" value="F:dioxygenase activity"/>
    <property type="evidence" value="ECO:0007669"/>
    <property type="project" value="UniProtKB-KW"/>
</dbReference>